<keyword evidence="2" id="KW-0732">Signal</keyword>
<evidence type="ECO:0000313" key="3">
    <source>
        <dbReference type="EMBL" id="MBB4960664.1"/>
    </source>
</evidence>
<feature type="chain" id="PRO_5038844217" evidence="2">
    <location>
        <begin position="29"/>
        <end position="303"/>
    </location>
</feature>
<accession>A0A7W7WR97</accession>
<comment type="caution">
    <text evidence="3">The sequence shown here is derived from an EMBL/GenBank/DDBJ whole genome shotgun (WGS) entry which is preliminary data.</text>
</comment>
<dbReference type="PROSITE" id="PS51318">
    <property type="entry name" value="TAT"/>
    <property type="match status" value="1"/>
</dbReference>
<protein>
    <submittedName>
        <fullName evidence="3">Uncharacterized protein</fullName>
    </submittedName>
</protein>
<feature type="compositionally biased region" description="Polar residues" evidence="1">
    <location>
        <begin position="52"/>
        <end position="63"/>
    </location>
</feature>
<evidence type="ECO:0000256" key="1">
    <source>
        <dbReference type="SAM" id="MobiDB-lite"/>
    </source>
</evidence>
<keyword evidence="4" id="KW-1185">Reference proteome</keyword>
<dbReference type="AlphaFoldDB" id="A0A7W7WR97"/>
<dbReference type="InterPro" id="IPR006311">
    <property type="entry name" value="TAT_signal"/>
</dbReference>
<dbReference type="RefSeq" id="WP_184536402.1">
    <property type="nucleotide sequence ID" value="NZ_JACHJW010000001.1"/>
</dbReference>
<evidence type="ECO:0000313" key="4">
    <source>
        <dbReference type="Proteomes" id="UP000578819"/>
    </source>
</evidence>
<name>A0A7W7WR97_9ACTN</name>
<evidence type="ECO:0000256" key="2">
    <source>
        <dbReference type="SAM" id="SignalP"/>
    </source>
</evidence>
<dbReference type="EMBL" id="JACHJW010000001">
    <property type="protein sequence ID" value="MBB4960664.1"/>
    <property type="molecule type" value="Genomic_DNA"/>
</dbReference>
<feature type="region of interest" description="Disordered" evidence="1">
    <location>
        <begin position="37"/>
        <end position="65"/>
    </location>
</feature>
<feature type="signal peptide" evidence="2">
    <location>
        <begin position="1"/>
        <end position="28"/>
    </location>
</feature>
<gene>
    <name evidence="3" type="ORF">FHR38_004397</name>
</gene>
<proteinExistence type="predicted"/>
<organism evidence="3 4">
    <name type="scientific">Micromonospora polyrhachis</name>
    <dbReference type="NCBI Taxonomy" id="1282883"/>
    <lineage>
        <taxon>Bacteria</taxon>
        <taxon>Bacillati</taxon>
        <taxon>Actinomycetota</taxon>
        <taxon>Actinomycetes</taxon>
        <taxon>Micromonosporales</taxon>
        <taxon>Micromonosporaceae</taxon>
        <taxon>Micromonospora</taxon>
    </lineage>
</organism>
<dbReference type="Proteomes" id="UP000578819">
    <property type="component" value="Unassembled WGS sequence"/>
</dbReference>
<sequence length="303" mass="30512">MTSSGTERTARRRAVLRTAATAAGAAVAATAATVANGSPASAANGDPVKIGQPNTGGSTTLRSSAAGDLSTLEVANPNGTTLRLTSNPVSAPTPGALHMSPSGLAVAGVSPGDSVVRSQQVFSTANATMPWPIAPTRILDTRTAAGRSRLLWGADAIDSSGRAEAGAILAVHLKDIVSWGYGMLGNVTVANTARSGFATVWSGADDVPASSTINWWGAGQLLSNGVITQLAMWDADYPDFVAIAVASPAVVILDVTALLVYSPADVELGNAAAAKAAGGRAAFGSGAARKDRPVQQVTARRQR</sequence>
<reference evidence="3 4" key="1">
    <citation type="submission" date="2020-08" db="EMBL/GenBank/DDBJ databases">
        <title>Sequencing the genomes of 1000 actinobacteria strains.</title>
        <authorList>
            <person name="Klenk H.-P."/>
        </authorList>
    </citation>
    <scope>NUCLEOTIDE SEQUENCE [LARGE SCALE GENOMIC DNA]</scope>
    <source>
        <strain evidence="3 4">DSM 45886</strain>
    </source>
</reference>